<comment type="caution">
    <text evidence="4">The sequence shown here is derived from an EMBL/GenBank/DDBJ whole genome shotgun (WGS) entry which is preliminary data.</text>
</comment>
<evidence type="ECO:0000256" key="1">
    <source>
        <dbReference type="SAM" id="SignalP"/>
    </source>
</evidence>
<gene>
    <name evidence="3" type="ORF">HT657_02620</name>
    <name evidence="4" type="ORF">HT672_02475</name>
</gene>
<dbReference type="Pfam" id="PF14485">
    <property type="entry name" value="DUF4431"/>
    <property type="match status" value="1"/>
</dbReference>
<feature type="domain" description="DUF4431" evidence="2">
    <location>
        <begin position="88"/>
        <end position="113"/>
    </location>
</feature>
<name>A0A949WHX0_9PAST</name>
<proteinExistence type="predicted"/>
<feature type="signal peptide" evidence="1">
    <location>
        <begin position="1"/>
        <end position="19"/>
    </location>
</feature>
<evidence type="ECO:0000313" key="3">
    <source>
        <dbReference type="EMBL" id="MBV6531050.1"/>
    </source>
</evidence>
<evidence type="ECO:0000313" key="5">
    <source>
        <dbReference type="Proteomes" id="UP000732858"/>
    </source>
</evidence>
<dbReference type="OrthoDB" id="1522627at2"/>
<reference evidence="4 6" key="1">
    <citation type="journal article" date="2021" name="Mol. Ecol.">
        <title>Polar bear-adapted Ursidibacter maritimus are remarkably conserved after generations in captivity.</title>
        <authorList>
            <person name="Espinosa-Gongora C."/>
            <person name="Hansen M.J."/>
            <person name="Bertelsen M.F."/>
            <person name="Bojesen A.M."/>
        </authorList>
    </citation>
    <scope>NUCLEOTIDE SEQUENCE</scope>
    <source>
        <strain evidence="4">Pb43105x</strain>
        <strain evidence="3 6">Pb43106</strain>
    </source>
</reference>
<dbReference type="Proteomes" id="UP001196379">
    <property type="component" value="Unassembled WGS sequence"/>
</dbReference>
<dbReference type="EMBL" id="JABULY010000001">
    <property type="protein sequence ID" value="MBV6531050.1"/>
    <property type="molecule type" value="Genomic_DNA"/>
</dbReference>
<evidence type="ECO:0000313" key="6">
    <source>
        <dbReference type="Proteomes" id="UP001196379"/>
    </source>
</evidence>
<organism evidence="4 5">
    <name type="scientific">Ursidibacter maritimus</name>
    <dbReference type="NCBI Taxonomy" id="1331689"/>
    <lineage>
        <taxon>Bacteria</taxon>
        <taxon>Pseudomonadati</taxon>
        <taxon>Pseudomonadota</taxon>
        <taxon>Gammaproteobacteria</taxon>
        <taxon>Pasteurellales</taxon>
        <taxon>Pasteurellaceae</taxon>
        <taxon>Ursidibacter</taxon>
    </lineage>
</organism>
<sequence>MRKLLVSLFLLGSFGTVSFAMNPNKVEYDTPVTLQGTIQKENGYPMLLLTKPISTVLGTDSDGTYSPVERAQKIQIVWTKEKLPLGCVEVKGQLFGAHTAHHKTDVLIELESYKKCK</sequence>
<evidence type="ECO:0000313" key="4">
    <source>
        <dbReference type="EMBL" id="MBV6546166.1"/>
    </source>
</evidence>
<feature type="chain" id="PRO_5037313905" evidence="1">
    <location>
        <begin position="20"/>
        <end position="117"/>
    </location>
</feature>
<dbReference type="InterPro" id="IPR027826">
    <property type="entry name" value="DUF4431"/>
</dbReference>
<dbReference type="EMBL" id="JABUMC010000003">
    <property type="protein sequence ID" value="MBV6546166.1"/>
    <property type="molecule type" value="Genomic_DNA"/>
</dbReference>
<dbReference type="Proteomes" id="UP000732858">
    <property type="component" value="Unassembled WGS sequence"/>
</dbReference>
<accession>A0A949WHX0</accession>
<dbReference type="GeneID" id="65548363"/>
<keyword evidence="6" id="KW-1185">Reference proteome</keyword>
<dbReference type="RefSeq" id="WP_157402553.1">
    <property type="nucleotide sequence ID" value="NZ_JABULY010000001.1"/>
</dbReference>
<dbReference type="AlphaFoldDB" id="A0A949WHX0"/>
<protein>
    <submittedName>
        <fullName evidence="4">DUF4431 domain-containing protein</fullName>
    </submittedName>
</protein>
<evidence type="ECO:0000259" key="2">
    <source>
        <dbReference type="Pfam" id="PF14485"/>
    </source>
</evidence>
<keyword evidence="1" id="KW-0732">Signal</keyword>